<dbReference type="InterPro" id="IPR003660">
    <property type="entry name" value="HAMP_dom"/>
</dbReference>
<dbReference type="SMART" id="SM00283">
    <property type="entry name" value="MA"/>
    <property type="match status" value="1"/>
</dbReference>
<reference evidence="8 9" key="1">
    <citation type="submission" date="2020-11" db="EMBL/GenBank/DDBJ databases">
        <authorList>
            <person name="Lassalle F."/>
        </authorList>
    </citation>
    <scope>NUCLEOTIDE SEQUENCE [LARGE SCALE GENOMIC DNA]</scope>
    <source>
        <strain evidence="8 9">AB21</strain>
    </source>
</reference>
<dbReference type="SMART" id="SM00086">
    <property type="entry name" value="PAC"/>
    <property type="match status" value="2"/>
</dbReference>
<dbReference type="PANTHER" id="PTHR43531:SF11">
    <property type="entry name" value="METHYL-ACCEPTING CHEMOTAXIS PROTEIN 3"/>
    <property type="match status" value="1"/>
</dbReference>
<feature type="domain" description="PAS" evidence="5">
    <location>
        <begin position="123"/>
        <end position="200"/>
    </location>
</feature>
<dbReference type="InterPro" id="IPR000014">
    <property type="entry name" value="PAS"/>
</dbReference>
<dbReference type="SUPFAM" id="SSF58104">
    <property type="entry name" value="Methyl-accepting chemotaxis protein (MCP) signaling domain"/>
    <property type="match status" value="1"/>
</dbReference>
<dbReference type="CDD" id="cd11386">
    <property type="entry name" value="MCP_signal"/>
    <property type="match status" value="1"/>
</dbReference>
<proteinExistence type="inferred from homology"/>
<dbReference type="InterPro" id="IPR051310">
    <property type="entry name" value="MCP_chemotaxis"/>
</dbReference>
<sequence>MGIPFMNNRDAEAILDAVGRSQAIIEFDLTGRILTANENFCKALGYELSEIVGQHHRLFVDPADAASPDYKTFWDRLAEGHFDRRQYRRIAKGGREIWIEASYNPVFRRGKPVKIVKFATDITESKLRSTEDAGKLAALSRAQAVIEFTPNGDILTANENFLKTLGYQLSEIVGKHHAMFCEPDYVRTDDYKRFWERLRNGEFFSEEFTRIGRAGNRIYIQASYNPILGPDGKVIKVVKFATDVTGRVESVTTLGNGLQSLASGDLCCDIPRAFIPSLEQLRVDFNQTAARLREAMRGIRENAKAIAAGSGEMKSAADDLSRRTEQQAASVEETAAALEEITQTVADSSRRADEAGKLVIDARQNAERSGEIVGKAINAMGAIEKSSKEITNIIGVIDDIAFQTNLLALNAGVEAARAGEAGKGFAVVAQEVRELAQRSATAAKEIKALISQSGEQVKTGVGLVGETGEALARIVEQVKEINVNVAAIVEGAREQSVGLREINVAVNTMDQGTQQNAAMVEQSNAASHSLASEAQALFQLLAQFRVEAGEPAAASPAQDNHRAAAASPVHQLTQRIGRGMGASAAAAAHQWQDF</sequence>
<dbReference type="PROSITE" id="PS50885">
    <property type="entry name" value="HAMP"/>
    <property type="match status" value="1"/>
</dbReference>
<dbReference type="Pfam" id="PF00015">
    <property type="entry name" value="MCPsignal"/>
    <property type="match status" value="1"/>
</dbReference>
<dbReference type="PROSITE" id="PS50112">
    <property type="entry name" value="PAS"/>
    <property type="match status" value="2"/>
</dbReference>
<dbReference type="CDD" id="cd00130">
    <property type="entry name" value="PAS"/>
    <property type="match status" value="2"/>
</dbReference>
<dbReference type="SMART" id="SM00091">
    <property type="entry name" value="PAS"/>
    <property type="match status" value="2"/>
</dbReference>
<name>A0ABM8PNQ7_9HYPH</name>
<evidence type="ECO:0000259" key="5">
    <source>
        <dbReference type="PROSITE" id="PS50112"/>
    </source>
</evidence>
<organism evidence="8 9">
    <name type="scientific">Pseudorhizobium halotolerans</name>
    <dbReference type="NCBI Taxonomy" id="1233081"/>
    <lineage>
        <taxon>Bacteria</taxon>
        <taxon>Pseudomonadati</taxon>
        <taxon>Pseudomonadota</taxon>
        <taxon>Alphaproteobacteria</taxon>
        <taxon>Hyphomicrobiales</taxon>
        <taxon>Rhizobiaceae</taxon>
        <taxon>Rhizobium/Agrobacterium group</taxon>
        <taxon>Pseudorhizobium</taxon>
    </lineage>
</organism>
<dbReference type="Gene3D" id="1.10.287.950">
    <property type="entry name" value="Methyl-accepting chemotaxis protein"/>
    <property type="match status" value="1"/>
</dbReference>
<dbReference type="EMBL" id="CABFWE030000005">
    <property type="protein sequence ID" value="CAD7039876.1"/>
    <property type="molecule type" value="Genomic_DNA"/>
</dbReference>
<evidence type="ECO:0000256" key="1">
    <source>
        <dbReference type="ARBA" id="ARBA00022500"/>
    </source>
</evidence>
<feature type="domain" description="PAC" evidence="6">
    <location>
        <begin position="204"/>
        <end position="256"/>
    </location>
</feature>
<dbReference type="Proteomes" id="UP000601041">
    <property type="component" value="Unassembled WGS sequence"/>
</dbReference>
<evidence type="ECO:0000313" key="8">
    <source>
        <dbReference type="EMBL" id="CAD7039876.1"/>
    </source>
</evidence>
<keyword evidence="9" id="KW-1185">Reference proteome</keyword>
<protein>
    <submittedName>
        <fullName evidence="8">Chemotaxis protein</fullName>
    </submittedName>
</protein>
<evidence type="ECO:0000313" key="9">
    <source>
        <dbReference type="Proteomes" id="UP000601041"/>
    </source>
</evidence>
<dbReference type="PROSITE" id="PS50111">
    <property type="entry name" value="CHEMOTAXIS_TRANSDUC_2"/>
    <property type="match status" value="1"/>
</dbReference>
<dbReference type="SUPFAM" id="SSF55785">
    <property type="entry name" value="PYP-like sensor domain (PAS domain)"/>
    <property type="match status" value="2"/>
</dbReference>
<dbReference type="InterPro" id="IPR013655">
    <property type="entry name" value="PAS_fold_3"/>
</dbReference>
<comment type="caution">
    <text evidence="8">The sequence shown here is derived from an EMBL/GenBank/DDBJ whole genome shotgun (WGS) entry which is preliminary data.</text>
</comment>
<feature type="domain" description="Methyl-accepting transducer" evidence="4">
    <location>
        <begin position="302"/>
        <end position="531"/>
    </location>
</feature>
<comment type="similarity">
    <text evidence="2">Belongs to the methyl-accepting chemotaxis (MCP) protein family.</text>
</comment>
<keyword evidence="3" id="KW-0807">Transducer</keyword>
<evidence type="ECO:0000256" key="3">
    <source>
        <dbReference type="PROSITE-ProRule" id="PRU00284"/>
    </source>
</evidence>
<evidence type="ECO:0000259" key="4">
    <source>
        <dbReference type="PROSITE" id="PS50111"/>
    </source>
</evidence>
<gene>
    <name evidence="8" type="ORF">RHAB21_02972</name>
</gene>
<dbReference type="PANTHER" id="PTHR43531">
    <property type="entry name" value="PROTEIN ICFG"/>
    <property type="match status" value="1"/>
</dbReference>
<dbReference type="Gene3D" id="3.30.450.20">
    <property type="entry name" value="PAS domain"/>
    <property type="match status" value="2"/>
</dbReference>
<keyword evidence="1" id="KW-0145">Chemotaxis</keyword>
<accession>A0ABM8PNQ7</accession>
<dbReference type="Pfam" id="PF08447">
    <property type="entry name" value="PAS_3"/>
    <property type="match status" value="2"/>
</dbReference>
<evidence type="ECO:0000256" key="2">
    <source>
        <dbReference type="ARBA" id="ARBA00029447"/>
    </source>
</evidence>
<dbReference type="InterPro" id="IPR000700">
    <property type="entry name" value="PAS-assoc_C"/>
</dbReference>
<feature type="domain" description="HAMP" evidence="7">
    <location>
        <begin position="245"/>
        <end position="297"/>
    </location>
</feature>
<feature type="domain" description="PAS" evidence="5">
    <location>
        <begin position="7"/>
        <end position="64"/>
    </location>
</feature>
<dbReference type="PROSITE" id="PS50113">
    <property type="entry name" value="PAC"/>
    <property type="match status" value="1"/>
</dbReference>
<dbReference type="InterPro" id="IPR001610">
    <property type="entry name" value="PAC"/>
</dbReference>
<evidence type="ECO:0000259" key="6">
    <source>
        <dbReference type="PROSITE" id="PS50113"/>
    </source>
</evidence>
<dbReference type="InterPro" id="IPR035965">
    <property type="entry name" value="PAS-like_dom_sf"/>
</dbReference>
<evidence type="ECO:0000259" key="7">
    <source>
        <dbReference type="PROSITE" id="PS50885"/>
    </source>
</evidence>
<dbReference type="InterPro" id="IPR004089">
    <property type="entry name" value="MCPsignal_dom"/>
</dbReference>
<dbReference type="NCBIfam" id="TIGR00229">
    <property type="entry name" value="sensory_box"/>
    <property type="match status" value="2"/>
</dbReference>